<sequence length="374" mass="42326">MLKPVVAGVPVDMPGLDDLSKDDKRRVLNRVRQREYRRMDLEELRCLRAHVASLEATYSALTVVHGQRDAMAMLPWKDIASGLYDDAKMAVAKHKVLRDQLTYYRGLARVLASFVARLGPSLELLPPGDTRWHALALPADDNARCLAMDWLMTRLYHNTQGTFQANAFPSTTASDFADINIYLDDGKFQFVVRSQRLVNIGLDHVDRVYGAFCDDVTEIGVENSTGNWVSRMDQEVLAGRNLVYGRQTLIKGVEQHYLCRRYDEPGKLVLVGQNIVEDAKYPSSHRGMYEETGWRVVESLGPDQVIIKDCITVTPLVATDGSGYLPLEAYAAFFGIEVSADEDYLTVANFRRRLQRFFGYIDRDLREYMGPITS</sequence>
<organism evidence="1 2">
    <name type="scientific">Achlya hypogyna</name>
    <name type="common">Oomycete</name>
    <name type="synonym">Protoachlya hypogyna</name>
    <dbReference type="NCBI Taxonomy" id="1202772"/>
    <lineage>
        <taxon>Eukaryota</taxon>
        <taxon>Sar</taxon>
        <taxon>Stramenopiles</taxon>
        <taxon>Oomycota</taxon>
        <taxon>Saprolegniomycetes</taxon>
        <taxon>Saprolegniales</taxon>
        <taxon>Achlyaceae</taxon>
        <taxon>Achlya</taxon>
    </lineage>
</organism>
<proteinExistence type="predicted"/>
<dbReference type="Proteomes" id="UP000243579">
    <property type="component" value="Unassembled WGS sequence"/>
</dbReference>
<comment type="caution">
    <text evidence="1">The sequence shown here is derived from an EMBL/GenBank/DDBJ whole genome shotgun (WGS) entry which is preliminary data.</text>
</comment>
<gene>
    <name evidence="1" type="ORF">ACHHYP_03418</name>
</gene>
<evidence type="ECO:0000313" key="1">
    <source>
        <dbReference type="EMBL" id="OQS00549.1"/>
    </source>
</evidence>
<reference evidence="1 2" key="1">
    <citation type="journal article" date="2014" name="Genome Biol. Evol.">
        <title>The secreted proteins of Achlya hypogyna and Thraustotheca clavata identify the ancestral oomycete secretome and reveal gene acquisitions by horizontal gene transfer.</title>
        <authorList>
            <person name="Misner I."/>
            <person name="Blouin N."/>
            <person name="Leonard G."/>
            <person name="Richards T.A."/>
            <person name="Lane C.E."/>
        </authorList>
    </citation>
    <scope>NUCLEOTIDE SEQUENCE [LARGE SCALE GENOMIC DNA]</scope>
    <source>
        <strain evidence="1 2">ATCC 48635</strain>
    </source>
</reference>
<dbReference type="AlphaFoldDB" id="A0A1V9ZRD9"/>
<keyword evidence="2" id="KW-1185">Reference proteome</keyword>
<dbReference type="EMBL" id="JNBR01000029">
    <property type="protein sequence ID" value="OQS00549.1"/>
    <property type="molecule type" value="Genomic_DNA"/>
</dbReference>
<accession>A0A1V9ZRD9</accession>
<evidence type="ECO:0000313" key="2">
    <source>
        <dbReference type="Proteomes" id="UP000243579"/>
    </source>
</evidence>
<dbReference type="OrthoDB" id="73825at2759"/>
<protein>
    <submittedName>
        <fullName evidence="1">Uncharacterized protein</fullName>
    </submittedName>
</protein>
<name>A0A1V9ZRD9_ACHHY</name>